<dbReference type="PRINTS" id="PR00700">
    <property type="entry name" value="PRTYPHPHTASE"/>
</dbReference>
<evidence type="ECO:0000256" key="4">
    <source>
        <dbReference type="ARBA" id="ARBA00023136"/>
    </source>
</evidence>
<dbReference type="PROSITE" id="PS50056">
    <property type="entry name" value="TYR_PHOSPHATASE_2"/>
    <property type="match status" value="1"/>
</dbReference>
<feature type="compositionally biased region" description="Polar residues" evidence="6">
    <location>
        <begin position="180"/>
        <end position="189"/>
    </location>
</feature>
<evidence type="ECO:0000259" key="9">
    <source>
        <dbReference type="PROSITE" id="PS50056"/>
    </source>
</evidence>
<dbReference type="PANTHER" id="PTHR19134:SF449">
    <property type="entry name" value="TYROSINE-PROTEIN PHOSPHATASE 1"/>
    <property type="match status" value="1"/>
</dbReference>
<proteinExistence type="predicted"/>
<feature type="region of interest" description="Disordered" evidence="6">
    <location>
        <begin position="670"/>
        <end position="693"/>
    </location>
</feature>
<feature type="compositionally biased region" description="Polar residues" evidence="6">
    <location>
        <begin position="259"/>
        <end position="269"/>
    </location>
</feature>
<dbReference type="Pfam" id="PF00102">
    <property type="entry name" value="Y_phosphatase"/>
    <property type="match status" value="1"/>
</dbReference>
<evidence type="ECO:0000256" key="2">
    <source>
        <dbReference type="ARBA" id="ARBA00022729"/>
    </source>
</evidence>
<dbReference type="PROSITE" id="PS00383">
    <property type="entry name" value="TYR_PHOSPHATASE_1"/>
    <property type="match status" value="1"/>
</dbReference>
<dbReference type="Proteomes" id="UP000678499">
    <property type="component" value="Unassembled WGS sequence"/>
</dbReference>
<dbReference type="SUPFAM" id="SSF49265">
    <property type="entry name" value="Fibronectin type III"/>
    <property type="match status" value="1"/>
</dbReference>
<dbReference type="InterPro" id="IPR000387">
    <property type="entry name" value="Tyr_Pase_dom"/>
</dbReference>
<dbReference type="InterPro" id="IPR003595">
    <property type="entry name" value="Tyr_Pase_cat"/>
</dbReference>
<keyword evidence="7" id="KW-0812">Transmembrane</keyword>
<feature type="transmembrane region" description="Helical" evidence="7">
    <location>
        <begin position="620"/>
        <end position="645"/>
    </location>
</feature>
<evidence type="ECO:0000256" key="3">
    <source>
        <dbReference type="ARBA" id="ARBA00022801"/>
    </source>
</evidence>
<dbReference type="PANTHER" id="PTHR19134">
    <property type="entry name" value="RECEPTOR-TYPE TYROSINE-PROTEIN PHOSPHATASE"/>
    <property type="match status" value="1"/>
</dbReference>
<dbReference type="GO" id="GO:0048666">
    <property type="term" value="P:neuron development"/>
    <property type="evidence" value="ECO:0007669"/>
    <property type="project" value="UniProtKB-ARBA"/>
</dbReference>
<keyword evidence="4 7" id="KW-0472">Membrane</keyword>
<keyword evidence="3" id="KW-0378">Hydrolase</keyword>
<sequence length="987" mass="106912">MTSTIRMNVDVERFAARRSRLRSREALTQRQPLGGTSNEDQTFFEPLNSSGSNSALRSSRFIPSAVVGNDINASKRRRSMALTMSQTQNKFPKRYPLYNLDSASGLSGSVTRVRKSAGAGPQTAVDGALSPQPGTGEAPTTAAIPSASQAGGGAATTIPLGQMSNVTPIVVESPDGDQPGASNGLSGSVTRVRKSAGAGPQTAVDGALSPQPGTGEAPTTAAIPSASQAGGGAATTIPLGQMSNVTPIVVESPDGDQPGASNEGYTSLESPPEKVRVTNVGPFNFLLRWQKPSSISSSKDASSPQQQQQAVTYLAEISYVDTPGCDGPECAGNYSAIPRVQLVTKDNSSAADQQWMIGKNKRVDQGAVRPHSRYRVRLKKKTGDVESQFSPSVEVFTSASVPDRPQNVVLRPVRGQIVVSWEIPKPYPGPMNFSIHVLFWNGCPDIANVTCDCKKTKGGQDKIVISVKADELTRHKKTLTKDDCIVENANFMIQVQATSSAGPGLLSFPQNVVVRKYTTVDEDASNCNQPDAEKQTIYGPQFMNVSNCSFGPEAMSDNENVSSKVSPCNEVEYTVKDLKPGFCYEGTVVAIGGTDDARSPEAKAFCYLSRLKSADSASSVGTLIGGIIGGLVGLASLAAVGIFVWRRIAAPRMNEPMKMRLSGMGRTQSSQFGYARAKPTQPARASRDTSSSMVKDAQIHGEDNLAHEVDDVYEIKRKLDSGEVREEFDLLCTQGPKLSANERAFARTSLSKNRFVNVLPFEKTRVRLTDAENDYINASYVQGETHAKEYIATQAPKSETIRDFWLMVWQEEITTIAMVVPATKGVTEEQIPPGFQYWPKLELPMRFDSLTVYKMEDNNIKTGSGQHTVRVFVMEKGTETRSVTQLQFEEWPTVGVPEDTRPINDFAVAVRQQNDYHVKADGRKPPILVHCSAGTGRTGVVIALDRLRQQYKAKKSVDIPGTIHSLRQCRVHLVQTPVKYFCNYSLL</sequence>
<reference evidence="10" key="1">
    <citation type="submission" date="2020-11" db="EMBL/GenBank/DDBJ databases">
        <authorList>
            <person name="Tran Van P."/>
        </authorList>
    </citation>
    <scope>NUCLEOTIDE SEQUENCE</scope>
</reference>
<dbReference type="AlphaFoldDB" id="A0A7R9BKK6"/>
<evidence type="ECO:0000256" key="5">
    <source>
        <dbReference type="ARBA" id="ARBA00051722"/>
    </source>
</evidence>
<dbReference type="SMART" id="SM00194">
    <property type="entry name" value="PTPc"/>
    <property type="match status" value="1"/>
</dbReference>
<dbReference type="PROSITE" id="PS50055">
    <property type="entry name" value="TYR_PHOSPHATASE_PTP"/>
    <property type="match status" value="1"/>
</dbReference>
<keyword evidence="11" id="KW-1185">Reference proteome</keyword>
<dbReference type="InterPro" id="IPR000242">
    <property type="entry name" value="PTP_cat"/>
</dbReference>
<evidence type="ECO:0000256" key="1">
    <source>
        <dbReference type="ARBA" id="ARBA00004167"/>
    </source>
</evidence>
<organism evidence="10">
    <name type="scientific">Notodromas monacha</name>
    <dbReference type="NCBI Taxonomy" id="399045"/>
    <lineage>
        <taxon>Eukaryota</taxon>
        <taxon>Metazoa</taxon>
        <taxon>Ecdysozoa</taxon>
        <taxon>Arthropoda</taxon>
        <taxon>Crustacea</taxon>
        <taxon>Oligostraca</taxon>
        <taxon>Ostracoda</taxon>
        <taxon>Podocopa</taxon>
        <taxon>Podocopida</taxon>
        <taxon>Cypridocopina</taxon>
        <taxon>Cypridoidea</taxon>
        <taxon>Cyprididae</taxon>
        <taxon>Notodromas</taxon>
    </lineage>
</organism>
<evidence type="ECO:0000256" key="6">
    <source>
        <dbReference type="SAM" id="MobiDB-lite"/>
    </source>
</evidence>
<dbReference type="OrthoDB" id="6108687at2759"/>
<dbReference type="SMART" id="SM00060">
    <property type="entry name" value="FN3"/>
    <property type="match status" value="2"/>
</dbReference>
<name>A0A7R9BKK6_9CRUS</name>
<feature type="region of interest" description="Disordered" evidence="6">
    <location>
        <begin position="112"/>
        <end position="276"/>
    </location>
</feature>
<feature type="domain" description="Tyrosine specific protein phosphatases" evidence="9">
    <location>
        <begin position="904"/>
        <end position="981"/>
    </location>
</feature>
<comment type="subcellular location">
    <subcellularLocation>
        <location evidence="1">Membrane</location>
        <topology evidence="1">Single-pass membrane protein</topology>
    </subcellularLocation>
</comment>
<dbReference type="EMBL" id="CAJPEX010000780">
    <property type="protein sequence ID" value="CAG0917199.1"/>
    <property type="molecule type" value="Genomic_DNA"/>
</dbReference>
<feature type="domain" description="Tyrosine-protein phosphatase" evidence="8">
    <location>
        <begin position="724"/>
        <end position="987"/>
    </location>
</feature>
<feature type="region of interest" description="Disordered" evidence="6">
    <location>
        <begin position="23"/>
        <end position="56"/>
    </location>
</feature>
<dbReference type="InterPro" id="IPR029021">
    <property type="entry name" value="Prot-tyrosine_phosphatase-like"/>
</dbReference>
<dbReference type="InterPro" id="IPR050348">
    <property type="entry name" value="Protein-Tyr_Phosphatase"/>
</dbReference>
<dbReference type="CDD" id="cd00047">
    <property type="entry name" value="PTPc"/>
    <property type="match status" value="1"/>
</dbReference>
<dbReference type="InterPro" id="IPR016130">
    <property type="entry name" value="Tyr_Pase_AS"/>
</dbReference>
<evidence type="ECO:0000313" key="11">
    <source>
        <dbReference type="Proteomes" id="UP000678499"/>
    </source>
</evidence>
<dbReference type="Gene3D" id="3.90.190.10">
    <property type="entry name" value="Protein tyrosine phosphatase superfamily"/>
    <property type="match status" value="1"/>
</dbReference>
<dbReference type="GO" id="GO:0016020">
    <property type="term" value="C:membrane"/>
    <property type="evidence" value="ECO:0007669"/>
    <property type="project" value="UniProtKB-SubCell"/>
</dbReference>
<gene>
    <name evidence="10" type="ORF">NMOB1V02_LOCUS4789</name>
</gene>
<feature type="compositionally biased region" description="Low complexity" evidence="6">
    <location>
        <begin position="47"/>
        <end position="56"/>
    </location>
</feature>
<evidence type="ECO:0000259" key="8">
    <source>
        <dbReference type="PROSITE" id="PS50055"/>
    </source>
</evidence>
<dbReference type="GO" id="GO:0004725">
    <property type="term" value="F:protein tyrosine phosphatase activity"/>
    <property type="evidence" value="ECO:0007669"/>
    <property type="project" value="UniProtKB-EC"/>
</dbReference>
<accession>A0A7R9BKK6</accession>
<dbReference type="InterPro" id="IPR003961">
    <property type="entry name" value="FN3_dom"/>
</dbReference>
<evidence type="ECO:0000313" key="10">
    <source>
        <dbReference type="EMBL" id="CAD7277047.1"/>
    </source>
</evidence>
<evidence type="ECO:0008006" key="12">
    <source>
        <dbReference type="Google" id="ProtNLM"/>
    </source>
</evidence>
<feature type="compositionally biased region" description="Polar residues" evidence="6">
    <location>
        <begin position="28"/>
        <end position="41"/>
    </location>
</feature>
<dbReference type="SMART" id="SM00404">
    <property type="entry name" value="PTPc_motif"/>
    <property type="match status" value="1"/>
</dbReference>
<keyword evidence="7" id="KW-1133">Transmembrane helix</keyword>
<dbReference type="SUPFAM" id="SSF52799">
    <property type="entry name" value="(Phosphotyrosine protein) phosphatases II"/>
    <property type="match status" value="1"/>
</dbReference>
<protein>
    <recommendedName>
        <fullName evidence="12">Protein-tyrosine-phosphatase</fullName>
    </recommendedName>
</protein>
<dbReference type="EMBL" id="OA882817">
    <property type="protein sequence ID" value="CAD7277047.1"/>
    <property type="molecule type" value="Genomic_DNA"/>
</dbReference>
<comment type="catalytic activity">
    <reaction evidence="5">
        <text>O-phospho-L-tyrosyl-[protein] + H2O = L-tyrosyl-[protein] + phosphate</text>
        <dbReference type="Rhea" id="RHEA:10684"/>
        <dbReference type="Rhea" id="RHEA-COMP:10136"/>
        <dbReference type="Rhea" id="RHEA-COMP:20101"/>
        <dbReference type="ChEBI" id="CHEBI:15377"/>
        <dbReference type="ChEBI" id="CHEBI:43474"/>
        <dbReference type="ChEBI" id="CHEBI:46858"/>
        <dbReference type="ChEBI" id="CHEBI:61978"/>
        <dbReference type="EC" id="3.1.3.48"/>
    </reaction>
</comment>
<evidence type="ECO:0000256" key="7">
    <source>
        <dbReference type="SAM" id="Phobius"/>
    </source>
</evidence>
<keyword evidence="2" id="KW-0732">Signal</keyword>
<dbReference type="InterPro" id="IPR036116">
    <property type="entry name" value="FN3_sf"/>
</dbReference>